<organism evidence="1 2">
    <name type="scientific">Yoonia litorea</name>
    <dbReference type="NCBI Taxonomy" id="1123755"/>
    <lineage>
        <taxon>Bacteria</taxon>
        <taxon>Pseudomonadati</taxon>
        <taxon>Pseudomonadota</taxon>
        <taxon>Alphaproteobacteria</taxon>
        <taxon>Rhodobacterales</taxon>
        <taxon>Paracoccaceae</taxon>
        <taxon>Yoonia</taxon>
    </lineage>
</organism>
<keyword evidence="2" id="KW-1185">Reference proteome</keyword>
<dbReference type="Gene3D" id="3.40.50.1820">
    <property type="entry name" value="alpha/beta hydrolase"/>
    <property type="match status" value="1"/>
</dbReference>
<accession>A0A1I6MV79</accession>
<proteinExistence type="predicted"/>
<evidence type="ECO:0008006" key="3">
    <source>
        <dbReference type="Google" id="ProtNLM"/>
    </source>
</evidence>
<evidence type="ECO:0000313" key="1">
    <source>
        <dbReference type="EMBL" id="SFS19554.1"/>
    </source>
</evidence>
<gene>
    <name evidence="1" type="ORF">SAMN05444714_2238</name>
</gene>
<dbReference type="STRING" id="1123755.SAMN05444714_2238"/>
<evidence type="ECO:0000313" key="2">
    <source>
        <dbReference type="Proteomes" id="UP000198926"/>
    </source>
</evidence>
<dbReference type="AlphaFoldDB" id="A0A1I6MV79"/>
<sequence>MSQIPAEPPQDTSMPDEISMRDAKPDNAFRVIGKSSYLWFEPRSPVLVVSFDNLATLDDPYPRMPWIARQVADLGFSILGVQSRRKDWFRGTDADHLIQTLSDQGFFQTFETVVFIGASMGAFAALNYAPLVSGARVLALSPQSTMNKRIAPFETRFPWAVKNSDWTEPAFIDAADAIPDIPSVTIVFDPFDATDKQHAMRMRGPHVQLAPVPNSTHEAVRTVMKAGAFDAMLLEFIEKGKLGSDFWNAMRQRKTVRKWARAFVSNLSQSHHPTMALRVYDHLIERDRYHFAMQARRELLEAHPELRNL</sequence>
<dbReference type="EMBL" id="FOZM01000002">
    <property type="protein sequence ID" value="SFS19554.1"/>
    <property type="molecule type" value="Genomic_DNA"/>
</dbReference>
<dbReference type="InterPro" id="IPR029058">
    <property type="entry name" value="AB_hydrolase_fold"/>
</dbReference>
<protein>
    <recommendedName>
        <fullName evidence="3">Alpha/beta hydrolase family protein</fullName>
    </recommendedName>
</protein>
<dbReference type="Proteomes" id="UP000198926">
    <property type="component" value="Unassembled WGS sequence"/>
</dbReference>
<reference evidence="1 2" key="1">
    <citation type="submission" date="2016-10" db="EMBL/GenBank/DDBJ databases">
        <authorList>
            <person name="de Groot N.N."/>
        </authorList>
    </citation>
    <scope>NUCLEOTIDE SEQUENCE [LARGE SCALE GENOMIC DNA]</scope>
    <source>
        <strain evidence="1 2">DSM 29433</strain>
    </source>
</reference>
<dbReference type="SUPFAM" id="SSF53474">
    <property type="entry name" value="alpha/beta-Hydrolases"/>
    <property type="match status" value="1"/>
</dbReference>
<name>A0A1I6MV79_9RHOB</name>